<dbReference type="EMBL" id="BPLR01002127">
    <property type="protein sequence ID" value="GIX70279.1"/>
    <property type="molecule type" value="Genomic_DNA"/>
</dbReference>
<comment type="caution">
    <text evidence="2">The sequence shown here is derived from an EMBL/GenBank/DDBJ whole genome shotgun (WGS) entry which is preliminary data.</text>
</comment>
<organism evidence="2 3">
    <name type="scientific">Caerostris extrusa</name>
    <name type="common">Bark spider</name>
    <name type="synonym">Caerostris bankana</name>
    <dbReference type="NCBI Taxonomy" id="172846"/>
    <lineage>
        <taxon>Eukaryota</taxon>
        <taxon>Metazoa</taxon>
        <taxon>Ecdysozoa</taxon>
        <taxon>Arthropoda</taxon>
        <taxon>Chelicerata</taxon>
        <taxon>Arachnida</taxon>
        <taxon>Araneae</taxon>
        <taxon>Araneomorphae</taxon>
        <taxon>Entelegynae</taxon>
        <taxon>Araneoidea</taxon>
        <taxon>Araneidae</taxon>
        <taxon>Caerostris</taxon>
    </lineage>
</organism>
<keyword evidence="1" id="KW-0812">Transmembrane</keyword>
<evidence type="ECO:0000313" key="2">
    <source>
        <dbReference type="EMBL" id="GIX70279.1"/>
    </source>
</evidence>
<dbReference type="Proteomes" id="UP001054945">
    <property type="component" value="Unassembled WGS sequence"/>
</dbReference>
<feature type="transmembrane region" description="Helical" evidence="1">
    <location>
        <begin position="20"/>
        <end position="38"/>
    </location>
</feature>
<dbReference type="AlphaFoldDB" id="A0AAV4ME42"/>
<keyword evidence="1" id="KW-1133">Transmembrane helix</keyword>
<reference evidence="2 3" key="1">
    <citation type="submission" date="2021-06" db="EMBL/GenBank/DDBJ databases">
        <title>Caerostris extrusa draft genome.</title>
        <authorList>
            <person name="Kono N."/>
            <person name="Arakawa K."/>
        </authorList>
    </citation>
    <scope>NUCLEOTIDE SEQUENCE [LARGE SCALE GENOMIC DNA]</scope>
</reference>
<proteinExistence type="predicted"/>
<evidence type="ECO:0000313" key="3">
    <source>
        <dbReference type="Proteomes" id="UP001054945"/>
    </source>
</evidence>
<protein>
    <submittedName>
        <fullName evidence="2">Uncharacterized protein</fullName>
    </submittedName>
</protein>
<accession>A0AAV4ME42</accession>
<sequence length="93" mass="10627">MSLISMVMKRLQFRISPSVLQWCIYAVPVFILILLSHIPSFTREGKFLWLLGRKIPFLGIIAEREITDIAFKGNSFLKRSNTGGCYSCSTIQK</sequence>
<keyword evidence="3" id="KW-1185">Reference proteome</keyword>
<keyword evidence="1" id="KW-0472">Membrane</keyword>
<name>A0AAV4ME42_CAEEX</name>
<evidence type="ECO:0000256" key="1">
    <source>
        <dbReference type="SAM" id="Phobius"/>
    </source>
</evidence>
<gene>
    <name evidence="2" type="ORF">CEXT_582001</name>
</gene>